<dbReference type="Pfam" id="PF01957">
    <property type="entry name" value="NfeD"/>
    <property type="match status" value="1"/>
</dbReference>
<feature type="transmembrane region" description="Helical" evidence="5">
    <location>
        <begin position="7"/>
        <end position="35"/>
    </location>
</feature>
<reference evidence="7 8" key="1">
    <citation type="submission" date="2021-06" db="EMBL/GenBank/DDBJ databases">
        <title>Ecological speciation of a Streptomyces species isolated from different habitats and geographic origins.</title>
        <authorList>
            <person name="Wang J."/>
        </authorList>
    </citation>
    <scope>NUCLEOTIDE SEQUENCE [LARGE SCALE GENOMIC DNA]</scope>
    <source>
        <strain evidence="7 8">FXJ8.012</strain>
    </source>
</reference>
<evidence type="ECO:0000259" key="6">
    <source>
        <dbReference type="Pfam" id="PF01957"/>
    </source>
</evidence>
<evidence type="ECO:0000256" key="2">
    <source>
        <dbReference type="ARBA" id="ARBA00022692"/>
    </source>
</evidence>
<evidence type="ECO:0000256" key="4">
    <source>
        <dbReference type="ARBA" id="ARBA00023136"/>
    </source>
</evidence>
<sequence>MDPWLIWLIVSAVLIVAEIFTLTAALGMLGAAALITSGSAAAGLSPPFQFVVFTAVSTVTLLFVRPVALRHVLQPPTARFGVDALVGKAAYVVSDVTGREGRVRIDGEEWTARAYDETLVIPRGSTVDVMEISGSTAFVYPRE</sequence>
<keyword evidence="3 5" id="KW-1133">Transmembrane helix</keyword>
<gene>
    <name evidence="7" type="ORF">KVH32_22765</name>
</gene>
<protein>
    <submittedName>
        <fullName evidence="7">NfeD family protein</fullName>
    </submittedName>
</protein>
<feature type="transmembrane region" description="Helical" evidence="5">
    <location>
        <begin position="47"/>
        <end position="64"/>
    </location>
</feature>
<evidence type="ECO:0000256" key="1">
    <source>
        <dbReference type="ARBA" id="ARBA00004141"/>
    </source>
</evidence>
<evidence type="ECO:0000256" key="3">
    <source>
        <dbReference type="ARBA" id="ARBA00022989"/>
    </source>
</evidence>
<organism evidence="7 8">
    <name type="scientific">Streptomyces olivaceus</name>
    <dbReference type="NCBI Taxonomy" id="47716"/>
    <lineage>
        <taxon>Bacteria</taxon>
        <taxon>Bacillati</taxon>
        <taxon>Actinomycetota</taxon>
        <taxon>Actinomycetes</taxon>
        <taxon>Kitasatosporales</taxon>
        <taxon>Streptomycetaceae</taxon>
        <taxon>Streptomyces</taxon>
    </lineage>
</organism>
<dbReference type="EMBL" id="JAHSTP010000009">
    <property type="protein sequence ID" value="MBZ6153954.1"/>
    <property type="molecule type" value="Genomic_DNA"/>
</dbReference>
<dbReference type="InterPro" id="IPR002810">
    <property type="entry name" value="NfeD-like_C"/>
</dbReference>
<keyword evidence="4 5" id="KW-0472">Membrane</keyword>
<evidence type="ECO:0000313" key="7">
    <source>
        <dbReference type="EMBL" id="MBZ6153954.1"/>
    </source>
</evidence>
<feature type="domain" description="NfeD-like C-terminal" evidence="6">
    <location>
        <begin position="82"/>
        <end position="141"/>
    </location>
</feature>
<keyword evidence="8" id="KW-1185">Reference proteome</keyword>
<dbReference type="SUPFAM" id="SSF141322">
    <property type="entry name" value="NfeD domain-like"/>
    <property type="match status" value="1"/>
</dbReference>
<dbReference type="RefSeq" id="WP_031029161.1">
    <property type="nucleotide sequence ID" value="NZ_BNEG01000005.1"/>
</dbReference>
<keyword evidence="2 5" id="KW-0812">Transmembrane</keyword>
<comment type="caution">
    <text evidence="7">The sequence shown here is derived from an EMBL/GenBank/DDBJ whole genome shotgun (WGS) entry which is preliminary data.</text>
</comment>
<name>A0ABS7W7L2_STROV</name>
<proteinExistence type="predicted"/>
<comment type="subcellular location">
    <subcellularLocation>
        <location evidence="1">Membrane</location>
        <topology evidence="1">Multi-pass membrane protein</topology>
    </subcellularLocation>
</comment>
<dbReference type="Gene3D" id="2.40.50.140">
    <property type="entry name" value="Nucleic acid-binding proteins"/>
    <property type="match status" value="1"/>
</dbReference>
<dbReference type="PANTHER" id="PTHR33507">
    <property type="entry name" value="INNER MEMBRANE PROTEIN YBBJ"/>
    <property type="match status" value="1"/>
</dbReference>
<evidence type="ECO:0000313" key="8">
    <source>
        <dbReference type="Proteomes" id="UP000758701"/>
    </source>
</evidence>
<dbReference type="InterPro" id="IPR052165">
    <property type="entry name" value="Membrane_assoc_protease"/>
</dbReference>
<evidence type="ECO:0000256" key="5">
    <source>
        <dbReference type="SAM" id="Phobius"/>
    </source>
</evidence>
<dbReference type="Proteomes" id="UP000758701">
    <property type="component" value="Unassembled WGS sequence"/>
</dbReference>
<dbReference type="PANTHER" id="PTHR33507:SF3">
    <property type="entry name" value="INNER MEMBRANE PROTEIN YBBJ"/>
    <property type="match status" value="1"/>
</dbReference>
<dbReference type="InterPro" id="IPR012340">
    <property type="entry name" value="NA-bd_OB-fold"/>
</dbReference>
<accession>A0ABS7W7L2</accession>